<dbReference type="AlphaFoldDB" id="G0UTT9"/>
<sequence>MPARSALSHRFIDHKLSLPNRSSQSHASHVHRNPSKQVGSAMTPLTFLFPPCVFTVFLDSIPSFKIKSLQTYSPHHSMWSNSSQQIPNSSSQFHFTCSLPLWRSYKPPKAHHRPFQCQ</sequence>
<gene>
    <name evidence="2" type="ORF">TCIL3000_9_2000</name>
</gene>
<name>G0UTT9_TRYCI</name>
<evidence type="ECO:0000313" key="2">
    <source>
        <dbReference type="EMBL" id="CCC92803.1"/>
    </source>
</evidence>
<evidence type="ECO:0000256" key="1">
    <source>
        <dbReference type="SAM" id="MobiDB-lite"/>
    </source>
</evidence>
<proteinExistence type="predicted"/>
<reference evidence="2" key="1">
    <citation type="journal article" date="2012" name="Proc. Natl. Acad. Sci. U.S.A.">
        <title>Antigenic diversity is generated by distinct evolutionary mechanisms in African trypanosome species.</title>
        <authorList>
            <person name="Jackson A.P."/>
            <person name="Berry A."/>
            <person name="Aslett M."/>
            <person name="Allison H.C."/>
            <person name="Burton P."/>
            <person name="Vavrova-Anderson J."/>
            <person name="Brown R."/>
            <person name="Browne H."/>
            <person name="Corton N."/>
            <person name="Hauser H."/>
            <person name="Gamble J."/>
            <person name="Gilderthorp R."/>
            <person name="Marcello L."/>
            <person name="McQuillan J."/>
            <person name="Otto T.D."/>
            <person name="Quail M.A."/>
            <person name="Sanders M.J."/>
            <person name="van Tonder A."/>
            <person name="Ginger M.L."/>
            <person name="Field M.C."/>
            <person name="Barry J.D."/>
            <person name="Hertz-Fowler C."/>
            <person name="Berriman M."/>
        </authorList>
    </citation>
    <scope>NUCLEOTIDE SEQUENCE</scope>
    <source>
        <strain evidence="2">IL3000</strain>
    </source>
</reference>
<feature type="region of interest" description="Disordered" evidence="1">
    <location>
        <begin position="18"/>
        <end position="38"/>
    </location>
</feature>
<organism evidence="2">
    <name type="scientific">Trypanosoma congolense (strain IL3000)</name>
    <dbReference type="NCBI Taxonomy" id="1068625"/>
    <lineage>
        <taxon>Eukaryota</taxon>
        <taxon>Discoba</taxon>
        <taxon>Euglenozoa</taxon>
        <taxon>Kinetoplastea</taxon>
        <taxon>Metakinetoplastina</taxon>
        <taxon>Trypanosomatida</taxon>
        <taxon>Trypanosomatidae</taxon>
        <taxon>Trypanosoma</taxon>
        <taxon>Nannomonas</taxon>
    </lineage>
</organism>
<protein>
    <submittedName>
        <fullName evidence="2">Uncharacterized protein</fullName>
    </submittedName>
</protein>
<accession>G0UTT9</accession>
<dbReference type="EMBL" id="HE575322">
    <property type="protein sequence ID" value="CCC92803.1"/>
    <property type="molecule type" value="Genomic_DNA"/>
</dbReference>